<feature type="transmembrane region" description="Helical" evidence="1">
    <location>
        <begin position="35"/>
        <end position="55"/>
    </location>
</feature>
<accession>A0ABN7XCV1</accession>
<dbReference type="EMBL" id="CAJVQB010109836">
    <property type="protein sequence ID" value="CAG8852117.1"/>
    <property type="molecule type" value="Genomic_DNA"/>
</dbReference>
<reference evidence="2 3" key="1">
    <citation type="submission" date="2021-06" db="EMBL/GenBank/DDBJ databases">
        <authorList>
            <person name="Kallberg Y."/>
            <person name="Tangrot J."/>
            <person name="Rosling A."/>
        </authorList>
    </citation>
    <scope>NUCLEOTIDE SEQUENCE [LARGE SCALE GENOMIC DNA]</scope>
    <source>
        <strain evidence="2 3">120-4 pot B 10/14</strain>
    </source>
</reference>
<evidence type="ECO:0000313" key="3">
    <source>
        <dbReference type="Proteomes" id="UP000789901"/>
    </source>
</evidence>
<organism evidence="2 3">
    <name type="scientific">Gigaspora margarita</name>
    <dbReference type="NCBI Taxonomy" id="4874"/>
    <lineage>
        <taxon>Eukaryota</taxon>
        <taxon>Fungi</taxon>
        <taxon>Fungi incertae sedis</taxon>
        <taxon>Mucoromycota</taxon>
        <taxon>Glomeromycotina</taxon>
        <taxon>Glomeromycetes</taxon>
        <taxon>Diversisporales</taxon>
        <taxon>Gigasporaceae</taxon>
        <taxon>Gigaspora</taxon>
    </lineage>
</organism>
<sequence length="142" mass="16039">MPNIENLEKNNKFAKPIISAYREEILYRDDIKVSFGYALTGIAISLALAGVIYVVDKANTFILKIANQKYLSSYRTDKNGATYWKFKEIEENKLTSPEPITQSNSNSTQLDPITKFQKRQAQTEILNNHDGKTINSSDNSTA</sequence>
<keyword evidence="1" id="KW-0472">Membrane</keyword>
<proteinExistence type="predicted"/>
<keyword evidence="1" id="KW-0812">Transmembrane</keyword>
<dbReference type="Proteomes" id="UP000789901">
    <property type="component" value="Unassembled WGS sequence"/>
</dbReference>
<keyword evidence="3" id="KW-1185">Reference proteome</keyword>
<keyword evidence="1" id="KW-1133">Transmembrane helix</keyword>
<evidence type="ECO:0000256" key="1">
    <source>
        <dbReference type="SAM" id="Phobius"/>
    </source>
</evidence>
<feature type="non-terminal residue" evidence="2">
    <location>
        <position position="142"/>
    </location>
</feature>
<gene>
    <name evidence="2" type="ORF">GMARGA_LOCUS41072</name>
</gene>
<comment type="caution">
    <text evidence="2">The sequence shown here is derived from an EMBL/GenBank/DDBJ whole genome shotgun (WGS) entry which is preliminary data.</text>
</comment>
<protein>
    <submittedName>
        <fullName evidence="2">34329_t:CDS:1</fullName>
    </submittedName>
</protein>
<evidence type="ECO:0000313" key="2">
    <source>
        <dbReference type="EMBL" id="CAG8852117.1"/>
    </source>
</evidence>
<name>A0ABN7XCV1_GIGMA</name>